<name>A0A1V3FVH4_9BACL</name>
<dbReference type="Pfam" id="PF00437">
    <property type="entry name" value="T2SSE"/>
    <property type="match status" value="1"/>
</dbReference>
<reference evidence="4" key="1">
    <citation type="submission" date="2016-11" db="EMBL/GenBank/DDBJ databases">
        <title>Draft genome sequence of Anoxybacillus sp. strain 103 isolated from the Qarvajar hot spring in Nagorno-Karabach.</title>
        <authorList>
            <person name="Hovhannisyan P."/>
            <person name="Panosyan H."/>
            <person name="Birkeland N.-K."/>
        </authorList>
    </citation>
    <scope>NUCLEOTIDE SEQUENCE [LARGE SCALE GENOMIC DNA]</scope>
    <source>
        <strain evidence="4">103</strain>
    </source>
</reference>
<dbReference type="NCBIfam" id="TIGR01420">
    <property type="entry name" value="pilT_fam"/>
    <property type="match status" value="1"/>
</dbReference>
<accession>A0A1V3FVH4</accession>
<dbReference type="GO" id="GO:0005524">
    <property type="term" value="F:ATP binding"/>
    <property type="evidence" value="ECO:0007669"/>
    <property type="project" value="InterPro"/>
</dbReference>
<sequence>MKQKVDAMLRAAFELKASDIHLTVGIPPIFRINGDLKRYGQDVLSPTDTEQMAKAIVPEHMWTRFETDGELDLSYSLSGVSRFRVNVFKQRGCISLAIRIVPTKIPSLEELQLPDVLKKMVTKPQGLILVTGPTGSGKSTTLAAMIDYMNKTMRKHIITLEDPIEYVHKHGGCVIDQREVGTDTNNFANGLRAALRQDPDVILVGEMRDLETIQTAITAAETGHLVFGTLHTSSAPATIDRIIDVFQPEQQAQIRIQLATVLVSIISQRLFPRAQKNGRIAATEILINNAAVANLIRNGKIHQIPSVMQTNRALGMHTLEANIKELVQQGLIARETVEPYLQEG</sequence>
<dbReference type="GO" id="GO:0016887">
    <property type="term" value="F:ATP hydrolysis activity"/>
    <property type="evidence" value="ECO:0007669"/>
    <property type="project" value="InterPro"/>
</dbReference>
<dbReference type="RefSeq" id="WP_077428010.1">
    <property type="nucleotide sequence ID" value="NZ_MQAD01000002.1"/>
</dbReference>
<organism evidence="3 4">
    <name type="scientific">Anoxybacillus kestanbolensis</name>
    <dbReference type="NCBI Taxonomy" id="227476"/>
    <lineage>
        <taxon>Bacteria</taxon>
        <taxon>Bacillati</taxon>
        <taxon>Bacillota</taxon>
        <taxon>Bacilli</taxon>
        <taxon>Bacillales</taxon>
        <taxon>Anoxybacillaceae</taxon>
        <taxon>Anoxybacillus</taxon>
    </lineage>
</organism>
<evidence type="ECO:0000256" key="1">
    <source>
        <dbReference type="ARBA" id="ARBA00006611"/>
    </source>
</evidence>
<feature type="domain" description="Bacterial type II secretion system protein E" evidence="2">
    <location>
        <begin position="195"/>
        <end position="209"/>
    </location>
</feature>
<dbReference type="CDD" id="cd01131">
    <property type="entry name" value="PilT"/>
    <property type="match status" value="1"/>
</dbReference>
<dbReference type="PROSITE" id="PS00662">
    <property type="entry name" value="T2SP_E"/>
    <property type="match status" value="1"/>
</dbReference>
<dbReference type="PANTHER" id="PTHR30486:SF16">
    <property type="entry name" value="TWITCHING MOTILITY PROTEIN PILT"/>
    <property type="match status" value="1"/>
</dbReference>
<comment type="similarity">
    <text evidence="1">Belongs to the GSP E family.</text>
</comment>
<dbReference type="InterPro" id="IPR006321">
    <property type="entry name" value="PilT/PilU"/>
</dbReference>
<protein>
    <submittedName>
        <fullName evidence="3">Type IV pili twitching motility protein PilT</fullName>
    </submittedName>
</protein>
<dbReference type="Gene3D" id="3.30.450.90">
    <property type="match status" value="1"/>
</dbReference>
<dbReference type="PANTHER" id="PTHR30486">
    <property type="entry name" value="TWITCHING MOTILITY PROTEIN PILT"/>
    <property type="match status" value="1"/>
</dbReference>
<dbReference type="InterPro" id="IPR003593">
    <property type="entry name" value="AAA+_ATPase"/>
</dbReference>
<keyword evidence="4" id="KW-1185">Reference proteome</keyword>
<evidence type="ECO:0000313" key="4">
    <source>
        <dbReference type="Proteomes" id="UP000188458"/>
    </source>
</evidence>
<evidence type="ECO:0000259" key="2">
    <source>
        <dbReference type="PROSITE" id="PS00662"/>
    </source>
</evidence>
<dbReference type="Proteomes" id="UP000188458">
    <property type="component" value="Unassembled WGS sequence"/>
</dbReference>
<dbReference type="InterPro" id="IPR050921">
    <property type="entry name" value="T4SS_GSP_E_ATPase"/>
</dbReference>
<evidence type="ECO:0000313" key="3">
    <source>
        <dbReference type="EMBL" id="OOE05672.1"/>
    </source>
</evidence>
<dbReference type="Gene3D" id="3.40.50.300">
    <property type="entry name" value="P-loop containing nucleotide triphosphate hydrolases"/>
    <property type="match status" value="1"/>
</dbReference>
<gene>
    <name evidence="3" type="ORF">BO219_01630</name>
</gene>
<dbReference type="InterPro" id="IPR027417">
    <property type="entry name" value="P-loop_NTPase"/>
</dbReference>
<dbReference type="AlphaFoldDB" id="A0A1V3FVH4"/>
<proteinExistence type="inferred from homology"/>
<comment type="caution">
    <text evidence="3">The sequence shown here is derived from an EMBL/GenBank/DDBJ whole genome shotgun (WGS) entry which is preliminary data.</text>
</comment>
<dbReference type="EMBL" id="MQAD01000002">
    <property type="protein sequence ID" value="OOE05672.1"/>
    <property type="molecule type" value="Genomic_DNA"/>
</dbReference>
<dbReference type="InterPro" id="IPR001482">
    <property type="entry name" value="T2SS/T4SS_dom"/>
</dbReference>
<dbReference type="SUPFAM" id="SSF52540">
    <property type="entry name" value="P-loop containing nucleoside triphosphate hydrolases"/>
    <property type="match status" value="1"/>
</dbReference>
<dbReference type="SMART" id="SM00382">
    <property type="entry name" value="AAA"/>
    <property type="match status" value="1"/>
</dbReference>